<evidence type="ECO:0000313" key="3">
    <source>
        <dbReference type="EMBL" id="AGO84777.2"/>
    </source>
</evidence>
<dbReference type="InterPro" id="IPR036047">
    <property type="entry name" value="F-box-like_dom_sf"/>
</dbReference>
<dbReference type="Pfam" id="PF12937">
    <property type="entry name" value="F-box-like"/>
    <property type="match status" value="1"/>
</dbReference>
<evidence type="ECO:0000313" key="4">
    <source>
        <dbReference type="Proteomes" id="UP000204584"/>
    </source>
</evidence>
<dbReference type="SUPFAM" id="SSF48403">
    <property type="entry name" value="Ankyrin repeat"/>
    <property type="match status" value="1"/>
</dbReference>
<keyword evidence="4" id="KW-1185">Reference proteome</keyword>
<dbReference type="PANTHER" id="PTHR46586">
    <property type="entry name" value="ANKYRIN REPEAT-CONTAINING PROTEIN"/>
    <property type="match status" value="1"/>
</dbReference>
<dbReference type="InterPro" id="IPR052050">
    <property type="entry name" value="SecEffector_AnkRepeat"/>
</dbReference>
<dbReference type="SUPFAM" id="SSF81383">
    <property type="entry name" value="F-box domain"/>
    <property type="match status" value="1"/>
</dbReference>
<sequence>MTRQRKRMRTMEEPVEEGVGSTIDDLPPELVDTILSLATPVDRAVCAHVSRPWRAVMTARKAWNRSENRPKADFLSAAVRCGYWGLVEWARDQGCPWTPEVATAAIDAGRGDFFARLVSVGCPVETKACAVAAATRGNLGSLRYVIDTGRLDRRNGQKALYAAAGAGHIDALEILCAHDYACGTPVCWAARLVVLPGSDRPRYSDCTCAHRVARKAAGAGHNHVLVWLKQHGCHFDDYVASCAAQCGHIETLKWLRDNRVPFIADTCRAAAEAGQLAALDWLCANGCPWDETTCLHGAYGGHLETLQWAMANGCPWDPLATTFAVIGGHLDVAEWTLVQGCALVTEHDDQVMYHNSILAGLISECTAMDVVARTDRIDTLEWLRGRGCQASVWTFVEAALHSRFAALDWLHAKCRPWDEEVCAEMAYHGAFDGLRHLRSRGCPWDERVCVQAARCGRLDMLQWARANGCPWNSDTMCFDATPHCGLGVLQWLVAQGCAWDDRIPLVVARSTNKPKILAWIVESGRPWDRDACLNEARQCGRKHIVAWIEERRATAPPRSDPAGNVK</sequence>
<feature type="region of interest" description="Disordered" evidence="1">
    <location>
        <begin position="1"/>
        <end position="23"/>
    </location>
</feature>
<dbReference type="SMART" id="SM00256">
    <property type="entry name" value="FBOX"/>
    <property type="match status" value="1"/>
</dbReference>
<dbReference type="Gene3D" id="1.20.1280.50">
    <property type="match status" value="1"/>
</dbReference>
<accession>S4W2M3</accession>
<dbReference type="InterPro" id="IPR036770">
    <property type="entry name" value="Ankyrin_rpt-contain_sf"/>
</dbReference>
<gene>
    <name evidence="3" type="ORF">psal_cds_775</name>
</gene>
<dbReference type="InterPro" id="IPR001810">
    <property type="entry name" value="F-box_dom"/>
</dbReference>
<evidence type="ECO:0000259" key="2">
    <source>
        <dbReference type="PROSITE" id="PS50181"/>
    </source>
</evidence>
<feature type="domain" description="F-box" evidence="2">
    <location>
        <begin position="20"/>
        <end position="66"/>
    </location>
</feature>
<protein>
    <submittedName>
        <fullName evidence="3">Ankyrin repeat domain containing protein</fullName>
    </submittedName>
</protein>
<dbReference type="GeneID" id="16606564"/>
<dbReference type="PROSITE" id="PS50181">
    <property type="entry name" value="FBOX"/>
    <property type="match status" value="1"/>
</dbReference>
<dbReference type="PANTHER" id="PTHR46586:SF3">
    <property type="entry name" value="ANKYRIN REPEAT-CONTAINING PROTEIN"/>
    <property type="match status" value="1"/>
</dbReference>
<reference evidence="3 4" key="1">
    <citation type="journal article" date="2013" name="Science">
        <title>Pandoraviruses: amoeba viruses with genomes up to 2.5 Mb reaching that of parasitic eukaryotes.</title>
        <authorList>
            <person name="Philippe N."/>
            <person name="Legendre M."/>
            <person name="Doutre G."/>
            <person name="Coute Y."/>
            <person name="Poirot O."/>
            <person name="Lescot M."/>
            <person name="Arslan D."/>
            <person name="Seltzer V."/>
            <person name="Bertaux L."/>
            <person name="Bruley C."/>
            <person name="Garin J."/>
            <person name="Claverie J.M."/>
            <person name="Abergel C."/>
        </authorList>
    </citation>
    <scope>NUCLEOTIDE SEQUENCE [LARGE SCALE GENOMIC DNA]</scope>
</reference>
<dbReference type="SUPFAM" id="SSF140860">
    <property type="entry name" value="Pseudo ankyrin repeat-like"/>
    <property type="match status" value="1"/>
</dbReference>
<dbReference type="Gene3D" id="1.25.40.20">
    <property type="entry name" value="Ankyrin repeat-containing domain"/>
    <property type="match status" value="2"/>
</dbReference>
<organism evidence="3 4">
    <name type="scientific">Pandoravirus salinus</name>
    <dbReference type="NCBI Taxonomy" id="1349410"/>
    <lineage>
        <taxon>Viruses</taxon>
        <taxon>Pandoravirus</taxon>
    </lineage>
</organism>
<dbReference type="EMBL" id="KC977571">
    <property type="protein sequence ID" value="AGO84777.2"/>
    <property type="molecule type" value="Genomic_DNA"/>
</dbReference>
<dbReference type="Proteomes" id="UP000204584">
    <property type="component" value="Segment"/>
</dbReference>
<proteinExistence type="predicted"/>
<dbReference type="KEGG" id="vg:16606564"/>
<evidence type="ECO:0000256" key="1">
    <source>
        <dbReference type="SAM" id="MobiDB-lite"/>
    </source>
</evidence>
<dbReference type="RefSeq" id="YP_008437850.2">
    <property type="nucleotide sequence ID" value="NC_022098.1"/>
</dbReference>
<name>S4W2M3_9VIRU</name>